<dbReference type="Proteomes" id="UP000294746">
    <property type="component" value="Unassembled WGS sequence"/>
</dbReference>
<comment type="caution">
    <text evidence="1">The sequence shown here is derived from an EMBL/GenBank/DDBJ whole genome shotgun (WGS) entry which is preliminary data.</text>
</comment>
<gene>
    <name evidence="1" type="ORF">EDD57_11248</name>
</gene>
<dbReference type="AlphaFoldDB" id="A0A4R2RZS8"/>
<sequence>MGQLERLEKEEALIESLYKQLINASCEFYKDEFINGSERKIIDPYWKEALKMFANLSAEDKVTLFKIIKQIQVDSISEILGILDGIVCVDNEFMEFKVIIDKDDEPINGSLQELFLSYDEEQRKRE</sequence>
<accession>A0A4R2RZS8</accession>
<protein>
    <submittedName>
        <fullName evidence="1">Uncharacterized protein</fullName>
    </submittedName>
</protein>
<reference evidence="1 2" key="1">
    <citation type="submission" date="2019-03" db="EMBL/GenBank/DDBJ databases">
        <title>Genomic Encyclopedia of Type Strains, Phase IV (KMG-IV): sequencing the most valuable type-strain genomes for metagenomic binning, comparative biology and taxonomic classification.</title>
        <authorList>
            <person name="Goeker M."/>
        </authorList>
    </citation>
    <scope>NUCLEOTIDE SEQUENCE [LARGE SCALE GENOMIC DNA]</scope>
    <source>
        <strain evidence="1 2">DSM 46831</strain>
    </source>
</reference>
<proteinExistence type="predicted"/>
<evidence type="ECO:0000313" key="2">
    <source>
        <dbReference type="Proteomes" id="UP000294746"/>
    </source>
</evidence>
<name>A0A4R2RZS8_9BACL</name>
<keyword evidence="2" id="KW-1185">Reference proteome</keyword>
<organism evidence="1 2">
    <name type="scientific">Baia soyae</name>
    <dbReference type="NCBI Taxonomy" id="1544746"/>
    <lineage>
        <taxon>Bacteria</taxon>
        <taxon>Bacillati</taxon>
        <taxon>Bacillota</taxon>
        <taxon>Bacilli</taxon>
        <taxon>Bacillales</taxon>
        <taxon>Thermoactinomycetaceae</taxon>
        <taxon>Baia</taxon>
    </lineage>
</organism>
<dbReference type="EMBL" id="SLXV01000012">
    <property type="protein sequence ID" value="TCP69183.1"/>
    <property type="molecule type" value="Genomic_DNA"/>
</dbReference>
<evidence type="ECO:0000313" key="1">
    <source>
        <dbReference type="EMBL" id="TCP69183.1"/>
    </source>
</evidence>